<protein>
    <recommendedName>
        <fullName evidence="4">Zn(2)-C6 fungal-type domain-containing protein</fullName>
    </recommendedName>
</protein>
<dbReference type="GeneID" id="77811794"/>
<organism evidence="2 3">
    <name type="scientific">Puccinia triticina</name>
    <dbReference type="NCBI Taxonomy" id="208348"/>
    <lineage>
        <taxon>Eukaryota</taxon>
        <taxon>Fungi</taxon>
        <taxon>Dikarya</taxon>
        <taxon>Basidiomycota</taxon>
        <taxon>Pucciniomycotina</taxon>
        <taxon>Pucciniomycetes</taxon>
        <taxon>Pucciniales</taxon>
        <taxon>Pucciniaceae</taxon>
        <taxon>Puccinia</taxon>
    </lineage>
</organism>
<dbReference type="EMBL" id="CP110427">
    <property type="protein sequence ID" value="WAQ86579.1"/>
    <property type="molecule type" value="Genomic_DNA"/>
</dbReference>
<evidence type="ECO:0000313" key="2">
    <source>
        <dbReference type="EMBL" id="WAQ86579.1"/>
    </source>
</evidence>
<accession>A0ABY7CMZ1</accession>
<dbReference type="Proteomes" id="UP001164743">
    <property type="component" value="Chromosome 7A"/>
</dbReference>
<evidence type="ECO:0000313" key="3">
    <source>
        <dbReference type="Proteomes" id="UP001164743"/>
    </source>
</evidence>
<reference evidence="2" key="1">
    <citation type="submission" date="2022-10" db="EMBL/GenBank/DDBJ databases">
        <title>Puccinia triticina Genome sequencing and assembly.</title>
        <authorList>
            <person name="Li C."/>
        </authorList>
    </citation>
    <scope>NUCLEOTIDE SEQUENCE</scope>
    <source>
        <strain evidence="2">Pt15</strain>
    </source>
</reference>
<feature type="compositionally biased region" description="Polar residues" evidence="1">
    <location>
        <begin position="152"/>
        <end position="172"/>
    </location>
</feature>
<evidence type="ECO:0000256" key="1">
    <source>
        <dbReference type="SAM" id="MobiDB-lite"/>
    </source>
</evidence>
<proteinExistence type="predicted"/>
<sequence>MADPEENPTWYKARQWAKPCSQCTDRRICCKILGAARRIHARNVKCNLCQYRQVACNLTNIIPLKLPSEKWYSGFCKARLGKFPAEELTRADANLPVFDGHDHHVEEIRKVQMERAARNAGKPPQEASKDEFNVGLPSMSRKRKGSTKENNNDTSTTKKSKLADTSATNNGASKGKQKAPPSADSKSAQPRRSNVAFEMHGWQDPTEIKLMS</sequence>
<gene>
    <name evidence="2" type="ORF">PtA15_7A305</name>
</gene>
<feature type="region of interest" description="Disordered" evidence="1">
    <location>
        <begin position="114"/>
        <end position="212"/>
    </location>
</feature>
<keyword evidence="3" id="KW-1185">Reference proteome</keyword>
<evidence type="ECO:0008006" key="4">
    <source>
        <dbReference type="Google" id="ProtNLM"/>
    </source>
</evidence>
<name>A0ABY7CMZ1_9BASI</name>
<dbReference type="RefSeq" id="XP_053022134.1">
    <property type="nucleotide sequence ID" value="XM_053170899.1"/>
</dbReference>